<dbReference type="EMBL" id="CAJVQB010040469">
    <property type="protein sequence ID" value="CAG8828424.1"/>
    <property type="molecule type" value="Genomic_DNA"/>
</dbReference>
<gene>
    <name evidence="1" type="ORF">GMARGA_LOCUS29693</name>
</gene>
<organism evidence="1 2">
    <name type="scientific">Gigaspora margarita</name>
    <dbReference type="NCBI Taxonomy" id="4874"/>
    <lineage>
        <taxon>Eukaryota</taxon>
        <taxon>Fungi</taxon>
        <taxon>Fungi incertae sedis</taxon>
        <taxon>Mucoromycota</taxon>
        <taxon>Glomeromycotina</taxon>
        <taxon>Glomeromycetes</taxon>
        <taxon>Diversisporales</taxon>
        <taxon>Gigasporaceae</taxon>
        <taxon>Gigaspora</taxon>
    </lineage>
</organism>
<accession>A0ABN7WDJ5</accession>
<reference evidence="1 2" key="1">
    <citation type="submission" date="2021-06" db="EMBL/GenBank/DDBJ databases">
        <authorList>
            <person name="Kallberg Y."/>
            <person name="Tangrot J."/>
            <person name="Rosling A."/>
        </authorList>
    </citation>
    <scope>NUCLEOTIDE SEQUENCE [LARGE SCALE GENOMIC DNA]</scope>
    <source>
        <strain evidence="1 2">120-4 pot B 10/14</strain>
    </source>
</reference>
<evidence type="ECO:0000313" key="2">
    <source>
        <dbReference type="Proteomes" id="UP000789901"/>
    </source>
</evidence>
<feature type="non-terminal residue" evidence="1">
    <location>
        <position position="1"/>
    </location>
</feature>
<dbReference type="Proteomes" id="UP000789901">
    <property type="component" value="Unassembled WGS sequence"/>
</dbReference>
<protein>
    <submittedName>
        <fullName evidence="1">33180_t:CDS:1</fullName>
    </submittedName>
</protein>
<keyword evidence="2" id="KW-1185">Reference proteome</keyword>
<comment type="caution">
    <text evidence="1">The sequence shown here is derived from an EMBL/GenBank/DDBJ whole genome shotgun (WGS) entry which is preliminary data.</text>
</comment>
<sequence>IKKHDTPDYKHLLSNKNIMKYMYQDRQLRSKEMKYRINDDYLIRQPKERGIGHSVLRKIANEWGPKSNSMLQLDLKMLVLGLSLRKPVLADISIDFENKGYDLPPLDNLLNYCEKLEEFINKLNYSGDIVAGKLYIQE</sequence>
<proteinExistence type="predicted"/>
<evidence type="ECO:0000313" key="1">
    <source>
        <dbReference type="EMBL" id="CAG8828424.1"/>
    </source>
</evidence>
<name>A0ABN7WDJ5_GIGMA</name>